<dbReference type="Gene3D" id="3.30.70.270">
    <property type="match status" value="1"/>
</dbReference>
<accession>A0A3N6MW04</accession>
<dbReference type="InterPro" id="IPR000160">
    <property type="entry name" value="GGDEF_dom"/>
</dbReference>
<dbReference type="Gene3D" id="3.30.450.20">
    <property type="entry name" value="PAS domain"/>
    <property type="match status" value="3"/>
</dbReference>
<dbReference type="PANTHER" id="PTHR46663:SF4">
    <property type="entry name" value="DIGUANYLATE CYCLASE DGCT-RELATED"/>
    <property type="match status" value="1"/>
</dbReference>
<dbReference type="PROSITE" id="PS50887">
    <property type="entry name" value="GGDEF"/>
    <property type="match status" value="1"/>
</dbReference>
<dbReference type="GO" id="GO:0003824">
    <property type="term" value="F:catalytic activity"/>
    <property type="evidence" value="ECO:0007669"/>
    <property type="project" value="UniProtKB-ARBA"/>
</dbReference>
<evidence type="ECO:0000313" key="2">
    <source>
        <dbReference type="EMBL" id="RQH02181.1"/>
    </source>
</evidence>
<keyword evidence="3" id="KW-1185">Reference proteome</keyword>
<dbReference type="NCBIfam" id="TIGR00254">
    <property type="entry name" value="GGDEF"/>
    <property type="match status" value="1"/>
</dbReference>
<dbReference type="Pfam" id="PF13188">
    <property type="entry name" value="PAS_8"/>
    <property type="match status" value="1"/>
</dbReference>
<dbReference type="InterPro" id="IPR029787">
    <property type="entry name" value="Nucleotide_cyclase"/>
</dbReference>
<proteinExistence type="predicted"/>
<dbReference type="Pfam" id="PF00990">
    <property type="entry name" value="GGDEF"/>
    <property type="match status" value="1"/>
</dbReference>
<comment type="caution">
    <text evidence="2">The sequence shown here is derived from an EMBL/GenBank/DDBJ whole genome shotgun (WGS) entry which is preliminary data.</text>
</comment>
<dbReference type="InterPro" id="IPR043128">
    <property type="entry name" value="Rev_trsase/Diguanyl_cyclase"/>
</dbReference>
<dbReference type="InterPro" id="IPR000014">
    <property type="entry name" value="PAS"/>
</dbReference>
<feature type="domain" description="GGDEF" evidence="1">
    <location>
        <begin position="515"/>
        <end position="648"/>
    </location>
</feature>
<dbReference type="FunFam" id="3.30.70.270:FF:000001">
    <property type="entry name" value="Diguanylate cyclase domain protein"/>
    <property type="match status" value="1"/>
</dbReference>
<dbReference type="OrthoDB" id="9813903at2"/>
<gene>
    <name evidence="2" type="ORF">D1Y85_22120</name>
</gene>
<dbReference type="InterPro" id="IPR052163">
    <property type="entry name" value="DGC-Regulatory_Protein"/>
</dbReference>
<dbReference type="CDD" id="cd01949">
    <property type="entry name" value="GGDEF"/>
    <property type="match status" value="1"/>
</dbReference>
<organism evidence="2 3">
    <name type="scientific">Paraburkholderia dinghuensis</name>
    <dbReference type="NCBI Taxonomy" id="2305225"/>
    <lineage>
        <taxon>Bacteria</taxon>
        <taxon>Pseudomonadati</taxon>
        <taxon>Pseudomonadota</taxon>
        <taxon>Betaproteobacteria</taxon>
        <taxon>Burkholderiales</taxon>
        <taxon>Burkholderiaceae</taxon>
        <taxon>Paraburkholderia</taxon>
    </lineage>
</organism>
<dbReference type="Proteomes" id="UP000272778">
    <property type="component" value="Unassembled WGS sequence"/>
</dbReference>
<evidence type="ECO:0000313" key="3">
    <source>
        <dbReference type="Proteomes" id="UP000272778"/>
    </source>
</evidence>
<sequence length="661" mass="72476">MPQHRTIGNNTVFLRVCPDLQERMLAPVIRARLPCHLTRMSSLTAPVARQALSYLARPRRTSWLRRALPAMVLLVLLHLAVNIGQSWHDFRALNEQTARRLDTLASTLALHIEDHARVVDLTTVAVGDAIETSTLDNRKLAQLASLDKEILGAVSIAVIDPAGRLLAASDPVIERHAPNLLASQRSMNVESPPYAQPVHYDSRWGLLFVRDHRSEAGTFKGRIAVIVPIDQWLTEDVDFPPGSVALLRSPDETLIARYPSIPGAKPGSRYHIENLKAKGPTPSTSYVVSPLDGDLRLVTSRSVAIGPAGKSLTLDLGYSVEAYRLPWVHSVYLNLAGMATMIALLVGGIVLLRRENRLREQVETWAGFVSTVIGNIPTPIALVDRGTGRITLASETLKDIFGMRATVGAPFANLFADPEDWNDTGVRVSNEPVVMRTRAGIVHMVVQCSDLPDDAGEVEQKGLMLVTLIDVSQQCEQIRQLRTEAEFDALTKLPNRRHFDRASERAVARAQLCQSPLAVLAMDLDHFKEVNDTRGHAAGDRVLELVSERFNAALREQDLPARMGGEEFAALLQGALPERARAIAERVRLAVATPITLDDGHVIHVTASIGVAMYQQGESDLSGAKARADAALYRAKRSGRNRVETECEVAVQDARCGECRT</sequence>
<dbReference type="EMBL" id="RQIS01000019">
    <property type="protein sequence ID" value="RQH02181.1"/>
    <property type="molecule type" value="Genomic_DNA"/>
</dbReference>
<dbReference type="AlphaFoldDB" id="A0A3N6MW04"/>
<reference evidence="2 3" key="1">
    <citation type="submission" date="2018-11" db="EMBL/GenBank/DDBJ databases">
        <title>Paraburkholderia sp. DHOA04, isolated from soil.</title>
        <authorList>
            <person name="Gao Z.-H."/>
            <person name="Qiu L.-H."/>
            <person name="Fu J.-C."/>
        </authorList>
    </citation>
    <scope>NUCLEOTIDE SEQUENCE [LARGE SCALE GENOMIC DNA]</scope>
    <source>
        <strain evidence="2 3">DHOA04</strain>
    </source>
</reference>
<dbReference type="PANTHER" id="PTHR46663">
    <property type="entry name" value="DIGUANYLATE CYCLASE DGCT-RELATED"/>
    <property type="match status" value="1"/>
</dbReference>
<dbReference type="SUPFAM" id="SSF55073">
    <property type="entry name" value="Nucleotide cyclase"/>
    <property type="match status" value="1"/>
</dbReference>
<dbReference type="SMART" id="SM00267">
    <property type="entry name" value="GGDEF"/>
    <property type="match status" value="1"/>
</dbReference>
<name>A0A3N6MW04_9BURK</name>
<protein>
    <submittedName>
        <fullName evidence="2">Diguanylate cyclase</fullName>
    </submittedName>
</protein>
<evidence type="ECO:0000259" key="1">
    <source>
        <dbReference type="PROSITE" id="PS50887"/>
    </source>
</evidence>